<organism evidence="2 3">
    <name type="scientific">Cirrhinus mrigala</name>
    <name type="common">Mrigala</name>
    <dbReference type="NCBI Taxonomy" id="683832"/>
    <lineage>
        <taxon>Eukaryota</taxon>
        <taxon>Metazoa</taxon>
        <taxon>Chordata</taxon>
        <taxon>Craniata</taxon>
        <taxon>Vertebrata</taxon>
        <taxon>Euteleostomi</taxon>
        <taxon>Actinopterygii</taxon>
        <taxon>Neopterygii</taxon>
        <taxon>Teleostei</taxon>
        <taxon>Ostariophysi</taxon>
        <taxon>Cypriniformes</taxon>
        <taxon>Cyprinidae</taxon>
        <taxon>Labeoninae</taxon>
        <taxon>Labeonini</taxon>
        <taxon>Cirrhinus</taxon>
    </lineage>
</organism>
<dbReference type="EMBL" id="JAMKFB020000012">
    <property type="protein sequence ID" value="KAL0179105.1"/>
    <property type="molecule type" value="Genomic_DNA"/>
</dbReference>
<proteinExistence type="predicted"/>
<keyword evidence="1" id="KW-1133">Transmembrane helix</keyword>
<name>A0ABD0PZ61_CIRMR</name>
<feature type="non-terminal residue" evidence="2">
    <location>
        <position position="1"/>
    </location>
</feature>
<gene>
    <name evidence="2" type="ORF">M9458_024547</name>
</gene>
<dbReference type="AlphaFoldDB" id="A0ABD0PZ61"/>
<sequence length="88" mass="10272">YDPCYNYNILDEYWRSTFNYWYQYGYMSGYDDTHVEWHGCGVSVTCYVEVILLCGLVALILSLKMELLLVKSMAPLMTSVVPTYPTLF</sequence>
<evidence type="ECO:0000313" key="2">
    <source>
        <dbReference type="EMBL" id="KAL0179105.1"/>
    </source>
</evidence>
<feature type="non-terminal residue" evidence="2">
    <location>
        <position position="88"/>
    </location>
</feature>
<protein>
    <submittedName>
        <fullName evidence="2">Uncharacterized protein</fullName>
    </submittedName>
</protein>
<feature type="transmembrane region" description="Helical" evidence="1">
    <location>
        <begin position="42"/>
        <end position="63"/>
    </location>
</feature>
<comment type="caution">
    <text evidence="2">The sequence shown here is derived from an EMBL/GenBank/DDBJ whole genome shotgun (WGS) entry which is preliminary data.</text>
</comment>
<evidence type="ECO:0000256" key="1">
    <source>
        <dbReference type="SAM" id="Phobius"/>
    </source>
</evidence>
<accession>A0ABD0PZ61</accession>
<keyword evidence="1" id="KW-0812">Transmembrane</keyword>
<dbReference type="Proteomes" id="UP001529510">
    <property type="component" value="Unassembled WGS sequence"/>
</dbReference>
<keyword evidence="1" id="KW-0472">Membrane</keyword>
<evidence type="ECO:0000313" key="3">
    <source>
        <dbReference type="Proteomes" id="UP001529510"/>
    </source>
</evidence>
<keyword evidence="3" id="KW-1185">Reference proteome</keyword>
<reference evidence="2 3" key="1">
    <citation type="submission" date="2024-05" db="EMBL/GenBank/DDBJ databases">
        <title>Genome sequencing and assembly of Indian major carp, Cirrhinus mrigala (Hamilton, 1822).</title>
        <authorList>
            <person name="Mohindra V."/>
            <person name="Chowdhury L.M."/>
            <person name="Lal K."/>
            <person name="Jena J.K."/>
        </authorList>
    </citation>
    <scope>NUCLEOTIDE SEQUENCE [LARGE SCALE GENOMIC DNA]</scope>
    <source>
        <strain evidence="2">CM1030</strain>
        <tissue evidence="2">Blood</tissue>
    </source>
</reference>